<dbReference type="EMBL" id="JACCKB010000005">
    <property type="protein sequence ID" value="NYZ65418.1"/>
    <property type="molecule type" value="Genomic_DNA"/>
</dbReference>
<evidence type="ECO:0000259" key="6">
    <source>
        <dbReference type="Pfam" id="PF04377"/>
    </source>
</evidence>
<evidence type="ECO:0000256" key="2">
    <source>
        <dbReference type="ARBA" id="ARBA00022679"/>
    </source>
</evidence>
<comment type="catalytic activity">
    <reaction evidence="4">
        <text>N-terminal L-glutamyl-[protein] + L-leucyl-tRNA(Leu) = N-terminal L-leucyl-L-glutamyl-[protein] + tRNA(Leu) + H(+)</text>
        <dbReference type="Rhea" id="RHEA:50412"/>
        <dbReference type="Rhea" id="RHEA-COMP:9613"/>
        <dbReference type="Rhea" id="RHEA-COMP:9622"/>
        <dbReference type="Rhea" id="RHEA-COMP:12664"/>
        <dbReference type="Rhea" id="RHEA-COMP:12668"/>
        <dbReference type="ChEBI" id="CHEBI:15378"/>
        <dbReference type="ChEBI" id="CHEBI:64721"/>
        <dbReference type="ChEBI" id="CHEBI:78442"/>
        <dbReference type="ChEBI" id="CHEBI:78494"/>
        <dbReference type="ChEBI" id="CHEBI:133041"/>
        <dbReference type="EC" id="2.3.2.29"/>
    </reaction>
</comment>
<dbReference type="InterPro" id="IPR007472">
    <property type="entry name" value="N-end_Aminoacyl_Trfase_C"/>
</dbReference>
<dbReference type="HAMAP" id="MF_00689">
    <property type="entry name" value="Bpt"/>
    <property type="match status" value="1"/>
</dbReference>
<dbReference type="Proteomes" id="UP000569732">
    <property type="component" value="Unassembled WGS sequence"/>
</dbReference>
<comment type="caution">
    <text evidence="7">The sequence shown here is derived from an EMBL/GenBank/DDBJ whole genome shotgun (WGS) entry which is preliminary data.</text>
</comment>
<dbReference type="NCBIfam" id="NF002341">
    <property type="entry name" value="PRK01305.1-1"/>
    <property type="match status" value="1"/>
</dbReference>
<comment type="function">
    <text evidence="4">Functions in the N-end rule pathway of protein degradation where it conjugates Leu from its aminoacyl-tRNA to the N-termini of proteins containing an N-terminal aspartate or glutamate.</text>
</comment>
<evidence type="ECO:0000256" key="1">
    <source>
        <dbReference type="ARBA" id="ARBA00022490"/>
    </source>
</evidence>
<dbReference type="PANTHER" id="PTHR21367:SF1">
    <property type="entry name" value="ARGINYL-TRNA--PROTEIN TRANSFERASE 1"/>
    <property type="match status" value="1"/>
</dbReference>
<gene>
    <name evidence="4" type="primary">bpt</name>
    <name evidence="7" type="ORF">H0A36_05305</name>
</gene>
<evidence type="ECO:0000259" key="5">
    <source>
        <dbReference type="Pfam" id="PF04376"/>
    </source>
</evidence>
<reference evidence="7 8" key="1">
    <citation type="submission" date="2020-07" db="EMBL/GenBank/DDBJ databases">
        <title>Endozoicomonas sp. nov., isolated from sediment.</title>
        <authorList>
            <person name="Gu T."/>
        </authorList>
    </citation>
    <scope>NUCLEOTIDE SEQUENCE [LARGE SCALE GENOMIC DNA]</scope>
    <source>
        <strain evidence="7 8">SM1973</strain>
    </source>
</reference>
<dbReference type="GO" id="GO:0008914">
    <property type="term" value="F:leucyl-tRNA--protein transferase activity"/>
    <property type="evidence" value="ECO:0007669"/>
    <property type="project" value="UniProtKB-UniRule"/>
</dbReference>
<dbReference type="AlphaFoldDB" id="A0A853I3X1"/>
<feature type="domain" description="N-end aminoacyl transferase N-terminal" evidence="5">
    <location>
        <begin position="15"/>
        <end position="85"/>
    </location>
</feature>
<organism evidence="7 8">
    <name type="scientific">Spartinivicinus marinus</name>
    <dbReference type="NCBI Taxonomy" id="2994442"/>
    <lineage>
        <taxon>Bacteria</taxon>
        <taxon>Pseudomonadati</taxon>
        <taxon>Pseudomonadota</taxon>
        <taxon>Gammaproteobacteria</taxon>
        <taxon>Oceanospirillales</taxon>
        <taxon>Zooshikellaceae</taxon>
        <taxon>Spartinivicinus</taxon>
    </lineage>
</organism>
<dbReference type="InterPro" id="IPR030700">
    <property type="entry name" value="N-end_Aminoacyl_Trfase"/>
</dbReference>
<dbReference type="NCBIfam" id="NF002346">
    <property type="entry name" value="PRK01305.2-3"/>
    <property type="match status" value="1"/>
</dbReference>
<keyword evidence="8" id="KW-1185">Reference proteome</keyword>
<name>A0A853I3X1_9GAMM</name>
<comment type="catalytic activity">
    <reaction evidence="4">
        <text>N-terminal L-aspartyl-[protein] + L-leucyl-tRNA(Leu) = N-terminal L-leucyl-L-aspartyl-[protein] + tRNA(Leu) + H(+)</text>
        <dbReference type="Rhea" id="RHEA:50420"/>
        <dbReference type="Rhea" id="RHEA-COMP:9613"/>
        <dbReference type="Rhea" id="RHEA-COMP:9622"/>
        <dbReference type="Rhea" id="RHEA-COMP:12669"/>
        <dbReference type="Rhea" id="RHEA-COMP:12674"/>
        <dbReference type="ChEBI" id="CHEBI:15378"/>
        <dbReference type="ChEBI" id="CHEBI:64720"/>
        <dbReference type="ChEBI" id="CHEBI:78442"/>
        <dbReference type="ChEBI" id="CHEBI:78494"/>
        <dbReference type="ChEBI" id="CHEBI:133042"/>
        <dbReference type="EC" id="2.3.2.29"/>
    </reaction>
</comment>
<dbReference type="Pfam" id="PF04376">
    <property type="entry name" value="ATE_N"/>
    <property type="match status" value="1"/>
</dbReference>
<dbReference type="GO" id="GO:0071596">
    <property type="term" value="P:ubiquitin-dependent protein catabolic process via the N-end rule pathway"/>
    <property type="evidence" value="ECO:0007669"/>
    <property type="project" value="InterPro"/>
</dbReference>
<keyword evidence="1 4" id="KW-0963">Cytoplasm</keyword>
<sequence>MSNLKALKFYATQPHTCSYLPEQQATTLFLDPDIIISKPLYSQLTDLGFRRSGQHLYRPHCEACCACTPVRVKVDEFKLKRRFQRILKVNHAITLEIHPPHYCDEYYDLYARYIEARHADGDMFPPSKEQFNSFLVGDWSFCKFMECRLNDKLVAVAVMDELAKGLSAIYTFFEPDLTKHSLGTYCILQQIRLAKSLGLPYVYLGYWIKECQKMSYKTEFRPLEIYLDHQWLTVL</sequence>
<dbReference type="GO" id="GO:0004057">
    <property type="term" value="F:arginyl-tRNA--protein transferase activity"/>
    <property type="evidence" value="ECO:0007669"/>
    <property type="project" value="InterPro"/>
</dbReference>
<dbReference type="SUPFAM" id="SSF55729">
    <property type="entry name" value="Acyl-CoA N-acyltransferases (Nat)"/>
    <property type="match status" value="1"/>
</dbReference>
<feature type="domain" description="N-end rule aminoacyl transferase C-terminal" evidence="6">
    <location>
        <begin position="105"/>
        <end position="226"/>
    </location>
</feature>
<dbReference type="PANTHER" id="PTHR21367">
    <property type="entry name" value="ARGININE-TRNA-PROTEIN TRANSFERASE 1"/>
    <property type="match status" value="1"/>
</dbReference>
<dbReference type="NCBIfam" id="NF002342">
    <property type="entry name" value="PRK01305.1-3"/>
    <property type="match status" value="1"/>
</dbReference>
<comment type="subcellular location">
    <subcellularLocation>
        <location evidence="4">Cytoplasm</location>
    </subcellularLocation>
</comment>
<keyword evidence="3 4" id="KW-0012">Acyltransferase</keyword>
<dbReference type="NCBIfam" id="NF002345">
    <property type="entry name" value="PRK01305.2-2"/>
    <property type="match status" value="1"/>
</dbReference>
<accession>A0A853I3X1</accession>
<evidence type="ECO:0000313" key="8">
    <source>
        <dbReference type="Proteomes" id="UP000569732"/>
    </source>
</evidence>
<dbReference type="RefSeq" id="WP_180567451.1">
    <property type="nucleotide sequence ID" value="NZ_JACCKB010000005.1"/>
</dbReference>
<dbReference type="InterPro" id="IPR007471">
    <property type="entry name" value="N-end_Aminoacyl_Trfase_N"/>
</dbReference>
<evidence type="ECO:0000313" key="7">
    <source>
        <dbReference type="EMBL" id="NYZ65418.1"/>
    </source>
</evidence>
<comment type="similarity">
    <text evidence="4">Belongs to the R-transferase family. Bpt subfamily.</text>
</comment>
<dbReference type="GO" id="GO:0005737">
    <property type="term" value="C:cytoplasm"/>
    <property type="evidence" value="ECO:0007669"/>
    <property type="project" value="UniProtKB-SubCell"/>
</dbReference>
<dbReference type="InterPro" id="IPR016181">
    <property type="entry name" value="Acyl_CoA_acyltransferase"/>
</dbReference>
<dbReference type="InterPro" id="IPR017138">
    <property type="entry name" value="Asp_Glu_LeuTrfase"/>
</dbReference>
<dbReference type="Pfam" id="PF04377">
    <property type="entry name" value="ATE_C"/>
    <property type="match status" value="1"/>
</dbReference>
<dbReference type="PIRSF" id="PIRSF037208">
    <property type="entry name" value="ATE_pro_prd"/>
    <property type="match status" value="1"/>
</dbReference>
<evidence type="ECO:0000256" key="3">
    <source>
        <dbReference type="ARBA" id="ARBA00023315"/>
    </source>
</evidence>
<proteinExistence type="inferred from homology"/>
<protein>
    <recommendedName>
        <fullName evidence="4">Aspartate/glutamate leucyltransferase</fullName>
        <ecNumber evidence="4">2.3.2.29</ecNumber>
    </recommendedName>
</protein>
<keyword evidence="2 4" id="KW-0808">Transferase</keyword>
<evidence type="ECO:0000256" key="4">
    <source>
        <dbReference type="HAMAP-Rule" id="MF_00689"/>
    </source>
</evidence>
<dbReference type="EC" id="2.3.2.29" evidence="4"/>